<proteinExistence type="predicted"/>
<dbReference type="InterPro" id="IPR008257">
    <property type="entry name" value="Pept_M19"/>
</dbReference>
<dbReference type="InterPro" id="IPR032466">
    <property type="entry name" value="Metal_Hydrolase"/>
</dbReference>
<sequence>MMTSDVLNRRNFLKRAALAAASATLPVPALGATSARAAALHRSAYVFDGHVHALDREFYHGGNITDRVAIGQWDLPRAKEGGIDAFFLSVYVPEEYYPGRYETKQALRRIDHALDQVHKANPQLGLALNGRDLVRLQQENKVAAVLDIEGSYDLDGDLGVLRSLHQLGLRSAQVSAHNWNQHYADACCSAAQWKGLTPHGRDVVREMNRLGMVINVSHSADSTMAQVIDASERPVIATHQGLRQVNDIPRNIPDDLLKKLVDRGGVIGFQIGSEFAYPREYTWLTAHRKKTFWDTTSIPERTKGKTIYEIDELMGPTFPMLGADVPDEVAMHIDDWVGVVDRAIQLVGEDAVALGSDFDGGPTLARGMRDVRDLPMITEAMLRRGYTETRIRKFLGGNLRRAFTQATA</sequence>
<feature type="chain" id="PRO_5003685181" evidence="1">
    <location>
        <begin position="32"/>
        <end position="408"/>
    </location>
</feature>
<evidence type="ECO:0000256" key="1">
    <source>
        <dbReference type="SAM" id="SignalP"/>
    </source>
</evidence>
<dbReference type="PROSITE" id="PS51365">
    <property type="entry name" value="RENAL_DIPEPTIDASE_2"/>
    <property type="match status" value="1"/>
</dbReference>
<dbReference type="PANTHER" id="PTHR10443">
    <property type="entry name" value="MICROSOMAL DIPEPTIDASE"/>
    <property type="match status" value="1"/>
</dbReference>
<protein>
    <submittedName>
        <fullName evidence="2">Zn-dependent dipeptidase, microsomal dipeptidase</fullName>
    </submittedName>
</protein>
<dbReference type="eggNOG" id="COG2355">
    <property type="taxonomic scope" value="Bacteria"/>
</dbReference>
<dbReference type="InterPro" id="IPR019546">
    <property type="entry name" value="TAT_signal_bac_arc"/>
</dbReference>
<gene>
    <name evidence="2" type="ordered locus">Terro_3801</name>
</gene>
<dbReference type="RefSeq" id="WP_014787270.1">
    <property type="nucleotide sequence ID" value="NC_018014.1"/>
</dbReference>
<dbReference type="InterPro" id="IPR006311">
    <property type="entry name" value="TAT_signal"/>
</dbReference>
<dbReference type="SUPFAM" id="SSF51556">
    <property type="entry name" value="Metallo-dependent hydrolases"/>
    <property type="match status" value="1"/>
</dbReference>
<accession>I3ZL92</accession>
<dbReference type="STRING" id="926566.Terro_3801"/>
<dbReference type="AlphaFoldDB" id="I3ZL92"/>
<keyword evidence="1" id="KW-0732">Signal</keyword>
<organism evidence="2 3">
    <name type="scientific">Terriglobus roseus (strain DSM 18391 / NRRL B-41598 / KBS 63)</name>
    <dbReference type="NCBI Taxonomy" id="926566"/>
    <lineage>
        <taxon>Bacteria</taxon>
        <taxon>Pseudomonadati</taxon>
        <taxon>Acidobacteriota</taxon>
        <taxon>Terriglobia</taxon>
        <taxon>Terriglobales</taxon>
        <taxon>Acidobacteriaceae</taxon>
        <taxon>Terriglobus</taxon>
    </lineage>
</organism>
<dbReference type="HOGENOM" id="CLU_031404_2_1_0"/>
<reference evidence="2 3" key="1">
    <citation type="submission" date="2012-06" db="EMBL/GenBank/DDBJ databases">
        <title>Complete genome of Terriglobus roseus DSM 18391.</title>
        <authorList>
            <consortium name="US DOE Joint Genome Institute (JGI-PGF)"/>
            <person name="Lucas S."/>
            <person name="Copeland A."/>
            <person name="Lapidus A."/>
            <person name="Glavina del Rio T."/>
            <person name="Dalin E."/>
            <person name="Tice H."/>
            <person name="Bruce D."/>
            <person name="Goodwin L."/>
            <person name="Pitluck S."/>
            <person name="Peters L."/>
            <person name="Mikhailova N."/>
            <person name="Munk A.C.C."/>
            <person name="Kyrpides N."/>
            <person name="Mavromatis K."/>
            <person name="Ivanova N."/>
            <person name="Brettin T."/>
            <person name="Detter J.C."/>
            <person name="Han C."/>
            <person name="Larimer F."/>
            <person name="Land M."/>
            <person name="Hauser L."/>
            <person name="Markowitz V."/>
            <person name="Cheng J.-F."/>
            <person name="Hugenholtz P."/>
            <person name="Woyke T."/>
            <person name="Wu D."/>
            <person name="Brambilla E."/>
            <person name="Klenk H.-P."/>
            <person name="Eisen J.A."/>
        </authorList>
    </citation>
    <scope>NUCLEOTIDE SEQUENCE [LARGE SCALE GENOMIC DNA]</scope>
    <source>
        <strain evidence="3">DSM 18391 / NRRL B-41598 / KBS 63</strain>
    </source>
</reference>
<dbReference type="KEGG" id="trs:Terro_3801"/>
<feature type="signal peptide" evidence="1">
    <location>
        <begin position="1"/>
        <end position="31"/>
    </location>
</feature>
<dbReference type="GO" id="GO:0070573">
    <property type="term" value="F:metallodipeptidase activity"/>
    <property type="evidence" value="ECO:0007669"/>
    <property type="project" value="InterPro"/>
</dbReference>
<dbReference type="Proteomes" id="UP000006056">
    <property type="component" value="Chromosome"/>
</dbReference>
<evidence type="ECO:0000313" key="2">
    <source>
        <dbReference type="EMBL" id="AFL90010.1"/>
    </source>
</evidence>
<dbReference type="PANTHER" id="PTHR10443:SF12">
    <property type="entry name" value="DIPEPTIDASE"/>
    <property type="match status" value="1"/>
</dbReference>
<dbReference type="GO" id="GO:0006508">
    <property type="term" value="P:proteolysis"/>
    <property type="evidence" value="ECO:0007669"/>
    <property type="project" value="InterPro"/>
</dbReference>
<dbReference type="PROSITE" id="PS51318">
    <property type="entry name" value="TAT"/>
    <property type="match status" value="1"/>
</dbReference>
<keyword evidence="3" id="KW-1185">Reference proteome</keyword>
<dbReference type="Pfam" id="PF01244">
    <property type="entry name" value="Peptidase_M19"/>
    <property type="match status" value="1"/>
</dbReference>
<dbReference type="NCBIfam" id="TIGR01409">
    <property type="entry name" value="TAT_signal_seq"/>
    <property type="match status" value="1"/>
</dbReference>
<dbReference type="Gene3D" id="3.20.20.140">
    <property type="entry name" value="Metal-dependent hydrolases"/>
    <property type="match status" value="1"/>
</dbReference>
<name>I3ZL92_TERRK</name>
<dbReference type="EMBL" id="CP003379">
    <property type="protein sequence ID" value="AFL90010.1"/>
    <property type="molecule type" value="Genomic_DNA"/>
</dbReference>
<evidence type="ECO:0000313" key="3">
    <source>
        <dbReference type="Proteomes" id="UP000006056"/>
    </source>
</evidence>